<dbReference type="RefSeq" id="WP_247373530.1">
    <property type="nucleotide sequence ID" value="NZ_JALLGV010000001.1"/>
</dbReference>
<name>A0ABD6CDD0_9EURY</name>
<comment type="caution">
    <text evidence="2">The sequence shown here is derived from an EMBL/GenBank/DDBJ whole genome shotgun (WGS) entry which is preliminary data.</text>
</comment>
<dbReference type="PANTHER" id="PTHR43143:SF5">
    <property type="entry name" value="SECRETED PROTEIN"/>
    <property type="match status" value="1"/>
</dbReference>
<proteinExistence type="predicted"/>
<dbReference type="PROSITE" id="PS51318">
    <property type="entry name" value="TAT"/>
    <property type="match status" value="1"/>
</dbReference>
<evidence type="ECO:0000313" key="2">
    <source>
        <dbReference type="EMBL" id="MFD1587438.1"/>
    </source>
</evidence>
<dbReference type="Proteomes" id="UP001597119">
    <property type="component" value="Unassembled WGS sequence"/>
</dbReference>
<gene>
    <name evidence="2" type="ORF">ACFR9U_10615</name>
</gene>
<feature type="domain" description="Calcineurin-like phosphoesterase" evidence="1">
    <location>
        <begin position="45"/>
        <end position="264"/>
    </location>
</feature>
<evidence type="ECO:0000259" key="1">
    <source>
        <dbReference type="Pfam" id="PF00149"/>
    </source>
</evidence>
<dbReference type="Pfam" id="PF00149">
    <property type="entry name" value="Metallophos"/>
    <property type="match status" value="1"/>
</dbReference>
<dbReference type="PANTHER" id="PTHR43143">
    <property type="entry name" value="METALLOPHOSPHOESTERASE, CALCINEURIN SUPERFAMILY"/>
    <property type="match status" value="1"/>
</dbReference>
<dbReference type="EMBL" id="JBHUDJ010000003">
    <property type="protein sequence ID" value="MFD1587438.1"/>
    <property type="molecule type" value="Genomic_DNA"/>
</dbReference>
<dbReference type="Gene3D" id="3.60.21.10">
    <property type="match status" value="1"/>
</dbReference>
<organism evidence="2 3">
    <name type="scientific">Halorientalis brevis</name>
    <dbReference type="NCBI Taxonomy" id="1126241"/>
    <lineage>
        <taxon>Archaea</taxon>
        <taxon>Methanobacteriati</taxon>
        <taxon>Methanobacteriota</taxon>
        <taxon>Stenosarchaea group</taxon>
        <taxon>Halobacteria</taxon>
        <taxon>Halobacteriales</taxon>
        <taxon>Haloarculaceae</taxon>
        <taxon>Halorientalis</taxon>
    </lineage>
</organism>
<reference evidence="2 3" key="1">
    <citation type="journal article" date="2019" name="Int. J. Syst. Evol. Microbiol.">
        <title>The Global Catalogue of Microorganisms (GCM) 10K type strain sequencing project: providing services to taxonomists for standard genome sequencing and annotation.</title>
        <authorList>
            <consortium name="The Broad Institute Genomics Platform"/>
            <consortium name="The Broad Institute Genome Sequencing Center for Infectious Disease"/>
            <person name="Wu L."/>
            <person name="Ma J."/>
        </authorList>
    </citation>
    <scope>NUCLEOTIDE SEQUENCE [LARGE SCALE GENOMIC DNA]</scope>
    <source>
        <strain evidence="2 3">CGMCC 1.12125</strain>
    </source>
</reference>
<dbReference type="InterPro" id="IPR006311">
    <property type="entry name" value="TAT_signal"/>
</dbReference>
<dbReference type="PROSITE" id="PS51257">
    <property type="entry name" value="PROKAR_LIPOPROTEIN"/>
    <property type="match status" value="1"/>
</dbReference>
<accession>A0ABD6CDD0</accession>
<dbReference type="AlphaFoldDB" id="A0ABD6CDD0"/>
<evidence type="ECO:0000313" key="3">
    <source>
        <dbReference type="Proteomes" id="UP001597119"/>
    </source>
</evidence>
<dbReference type="InterPro" id="IPR051918">
    <property type="entry name" value="STPP_CPPED1"/>
</dbReference>
<sequence>MTRTERDPRKPTRRRTIATVGSLALGATLSGCRVRPPESAQRRFSIVVLPDTQHYSRLDNGLFEQQARWIVDNQDEHDVAAVLHLGDLVDNPAEDSEWDVATDAVSMLDDAGIPTLVALGNHDAAEIRAPTAFRRRLPTARYATAESRTDSIVGYGTYDGNPENAYLRQRVAGEDLLYLTVEFGPRQAVVEWADRVLSAHSDALAFLTTHSYLYFDDTRVDRDDDHNPRQYGLTDVHNGVELWAELVRNHANLVNVHSGHHVPGNTGRRLDDGGAGTAVSQMFVNYQTERRGGNGWLRLLTVDPDRRRLAVSTYSPALDRWQRGADAEFDVFLATKRGN</sequence>
<protein>
    <submittedName>
        <fullName evidence="2">Metallophosphoesterase</fullName>
    </submittedName>
</protein>
<dbReference type="InterPro" id="IPR029052">
    <property type="entry name" value="Metallo-depent_PP-like"/>
</dbReference>
<keyword evidence="3" id="KW-1185">Reference proteome</keyword>
<dbReference type="SUPFAM" id="SSF56300">
    <property type="entry name" value="Metallo-dependent phosphatases"/>
    <property type="match status" value="1"/>
</dbReference>
<dbReference type="InterPro" id="IPR004843">
    <property type="entry name" value="Calcineurin-like_PHP"/>
</dbReference>